<dbReference type="EMBL" id="VDCV01000003">
    <property type="protein sequence ID" value="KAB5564332.1"/>
    <property type="molecule type" value="Genomic_DNA"/>
</dbReference>
<gene>
    <name evidence="2" type="ORF">DKX38_004386</name>
</gene>
<sequence length="210" mass="23978">MLLDCLLAESNARENACEECHPSKIFKKGRWRSDPLGDGCVAADRICFDGLTHTPLLSSMATQLDGLASLQLRKGKKQLARSASHGERVIESLPSDRQSSSYYRQHKTTDFKMENGPRAGDGEEMTGRRKKLRKRKRDRGWKRELPRYLGLWFMSSSISYILRKSRAFYNEFCCDNYFDDSSSAMGHELMLADPYFSFPVIPPPTIEPIV</sequence>
<evidence type="ECO:0000313" key="2">
    <source>
        <dbReference type="EMBL" id="KAB5564332.1"/>
    </source>
</evidence>
<comment type="caution">
    <text evidence="2">The sequence shown here is derived from an EMBL/GenBank/DDBJ whole genome shotgun (WGS) entry which is preliminary data.</text>
</comment>
<feature type="region of interest" description="Disordered" evidence="1">
    <location>
        <begin position="96"/>
        <end position="136"/>
    </location>
</feature>
<evidence type="ECO:0000313" key="3">
    <source>
        <dbReference type="Proteomes" id="UP000326939"/>
    </source>
</evidence>
<protein>
    <submittedName>
        <fullName evidence="2">Uncharacterized protein</fullName>
    </submittedName>
</protein>
<reference evidence="3" key="1">
    <citation type="journal article" date="2019" name="Gigascience">
        <title>De novo genome assembly of the endangered Acer yangbiense, a plant species with extremely small populations endemic to Yunnan Province, China.</title>
        <authorList>
            <person name="Yang J."/>
            <person name="Wariss H.M."/>
            <person name="Tao L."/>
            <person name="Zhang R."/>
            <person name="Yun Q."/>
            <person name="Hollingsworth P."/>
            <person name="Dao Z."/>
            <person name="Luo G."/>
            <person name="Guo H."/>
            <person name="Ma Y."/>
            <person name="Sun W."/>
        </authorList>
    </citation>
    <scope>NUCLEOTIDE SEQUENCE [LARGE SCALE GENOMIC DNA]</scope>
    <source>
        <strain evidence="3">cv. br00</strain>
    </source>
</reference>
<organism evidence="2 3">
    <name type="scientific">Salix brachista</name>
    <dbReference type="NCBI Taxonomy" id="2182728"/>
    <lineage>
        <taxon>Eukaryota</taxon>
        <taxon>Viridiplantae</taxon>
        <taxon>Streptophyta</taxon>
        <taxon>Embryophyta</taxon>
        <taxon>Tracheophyta</taxon>
        <taxon>Spermatophyta</taxon>
        <taxon>Magnoliopsida</taxon>
        <taxon>eudicotyledons</taxon>
        <taxon>Gunneridae</taxon>
        <taxon>Pentapetalae</taxon>
        <taxon>rosids</taxon>
        <taxon>fabids</taxon>
        <taxon>Malpighiales</taxon>
        <taxon>Salicaceae</taxon>
        <taxon>Saliceae</taxon>
        <taxon>Salix</taxon>
    </lineage>
</organism>
<proteinExistence type="predicted"/>
<evidence type="ECO:0000256" key="1">
    <source>
        <dbReference type="SAM" id="MobiDB-lite"/>
    </source>
</evidence>
<name>A0A5N5NB14_9ROSI</name>
<keyword evidence="3" id="KW-1185">Reference proteome</keyword>
<dbReference type="Proteomes" id="UP000326939">
    <property type="component" value="Chromosome 3"/>
</dbReference>
<dbReference type="AlphaFoldDB" id="A0A5N5NB14"/>
<accession>A0A5N5NB14</accession>